<evidence type="ECO:0000313" key="1">
    <source>
        <dbReference type="EMBL" id="PKI68259.1"/>
    </source>
</evidence>
<keyword evidence="2" id="KW-1185">Reference proteome</keyword>
<gene>
    <name evidence="1" type="ORF">CRG98_011339</name>
</gene>
<dbReference type="Proteomes" id="UP000233551">
    <property type="component" value="Unassembled WGS sequence"/>
</dbReference>
<comment type="caution">
    <text evidence="1">The sequence shown here is derived from an EMBL/GenBank/DDBJ whole genome shotgun (WGS) entry which is preliminary data.</text>
</comment>
<accession>A0A2I0KII1</accession>
<protein>
    <submittedName>
        <fullName evidence="1">Uncharacterized protein</fullName>
    </submittedName>
</protein>
<proteinExistence type="predicted"/>
<dbReference type="AlphaFoldDB" id="A0A2I0KII1"/>
<name>A0A2I0KII1_PUNGR</name>
<sequence>MACLVLGYGSLHARRLMMISHCSSFSEHRRFGRCGASLDDSQVFKNTACPMRQTRIRRRGASPGVPGRTCTGEREAYKGCQLRKIV</sequence>
<organism evidence="1 2">
    <name type="scientific">Punica granatum</name>
    <name type="common">Pomegranate</name>
    <dbReference type="NCBI Taxonomy" id="22663"/>
    <lineage>
        <taxon>Eukaryota</taxon>
        <taxon>Viridiplantae</taxon>
        <taxon>Streptophyta</taxon>
        <taxon>Embryophyta</taxon>
        <taxon>Tracheophyta</taxon>
        <taxon>Spermatophyta</taxon>
        <taxon>Magnoliopsida</taxon>
        <taxon>eudicotyledons</taxon>
        <taxon>Gunneridae</taxon>
        <taxon>Pentapetalae</taxon>
        <taxon>rosids</taxon>
        <taxon>malvids</taxon>
        <taxon>Myrtales</taxon>
        <taxon>Lythraceae</taxon>
        <taxon>Punica</taxon>
    </lineage>
</organism>
<dbReference type="EMBL" id="PGOL01000565">
    <property type="protein sequence ID" value="PKI68259.1"/>
    <property type="molecule type" value="Genomic_DNA"/>
</dbReference>
<evidence type="ECO:0000313" key="2">
    <source>
        <dbReference type="Proteomes" id="UP000233551"/>
    </source>
</evidence>
<reference evidence="1 2" key="1">
    <citation type="submission" date="2017-11" db="EMBL/GenBank/DDBJ databases">
        <title>De-novo sequencing of pomegranate (Punica granatum L.) genome.</title>
        <authorList>
            <person name="Akparov Z."/>
            <person name="Amiraslanov A."/>
            <person name="Hajiyeva S."/>
            <person name="Abbasov M."/>
            <person name="Kaur K."/>
            <person name="Hamwieh A."/>
            <person name="Solovyev V."/>
            <person name="Salamov A."/>
            <person name="Braich B."/>
            <person name="Kosarev P."/>
            <person name="Mahmoud A."/>
            <person name="Hajiyev E."/>
            <person name="Babayeva S."/>
            <person name="Izzatullayeva V."/>
            <person name="Mammadov A."/>
            <person name="Mammadov A."/>
            <person name="Sharifova S."/>
            <person name="Ojaghi J."/>
            <person name="Eynullazada K."/>
            <person name="Bayramov B."/>
            <person name="Abdulazimova A."/>
            <person name="Shahmuradov I."/>
        </authorList>
    </citation>
    <scope>NUCLEOTIDE SEQUENCE [LARGE SCALE GENOMIC DNA]</scope>
    <source>
        <strain evidence="2">cv. AG2017</strain>
        <tissue evidence="1">Leaf</tissue>
    </source>
</reference>